<feature type="compositionally biased region" description="Basic residues" evidence="1">
    <location>
        <begin position="886"/>
        <end position="896"/>
    </location>
</feature>
<dbReference type="OrthoDB" id="3265188at2759"/>
<name>A0A401GQZ0_9APHY</name>
<dbReference type="Proteomes" id="UP000287166">
    <property type="component" value="Unassembled WGS sequence"/>
</dbReference>
<feature type="compositionally biased region" description="Basic and acidic residues" evidence="1">
    <location>
        <begin position="899"/>
        <end position="909"/>
    </location>
</feature>
<dbReference type="GeneID" id="38781552"/>
<proteinExistence type="predicted"/>
<feature type="compositionally biased region" description="Low complexity" evidence="1">
    <location>
        <begin position="819"/>
        <end position="830"/>
    </location>
</feature>
<dbReference type="Gene3D" id="1.10.510.10">
    <property type="entry name" value="Transferase(Phosphotransferase) domain 1"/>
    <property type="match status" value="1"/>
</dbReference>
<dbReference type="AlphaFoldDB" id="A0A401GQZ0"/>
<dbReference type="SUPFAM" id="SSF56112">
    <property type="entry name" value="Protein kinase-like (PK-like)"/>
    <property type="match status" value="1"/>
</dbReference>
<feature type="domain" description="Fungal-type protein kinase" evidence="2">
    <location>
        <begin position="160"/>
        <end position="581"/>
    </location>
</feature>
<dbReference type="InterPro" id="IPR040976">
    <property type="entry name" value="Pkinase_fungal"/>
</dbReference>
<dbReference type="PANTHER" id="PTHR38248">
    <property type="entry name" value="FUNK1 6"/>
    <property type="match status" value="1"/>
</dbReference>
<accession>A0A401GQZ0</accession>
<dbReference type="InterPro" id="IPR011009">
    <property type="entry name" value="Kinase-like_dom_sf"/>
</dbReference>
<comment type="caution">
    <text evidence="3">The sequence shown here is derived from an EMBL/GenBank/DDBJ whole genome shotgun (WGS) entry which is preliminary data.</text>
</comment>
<feature type="region of interest" description="Disordered" evidence="1">
    <location>
        <begin position="703"/>
        <end position="730"/>
    </location>
</feature>
<gene>
    <name evidence="3" type="ORF">SCP_0606140</name>
</gene>
<dbReference type="RefSeq" id="XP_027615548.1">
    <property type="nucleotide sequence ID" value="XM_027759747.1"/>
</dbReference>
<feature type="region of interest" description="Disordered" evidence="1">
    <location>
        <begin position="801"/>
        <end position="838"/>
    </location>
</feature>
<organism evidence="3 4">
    <name type="scientific">Sparassis crispa</name>
    <dbReference type="NCBI Taxonomy" id="139825"/>
    <lineage>
        <taxon>Eukaryota</taxon>
        <taxon>Fungi</taxon>
        <taxon>Dikarya</taxon>
        <taxon>Basidiomycota</taxon>
        <taxon>Agaricomycotina</taxon>
        <taxon>Agaricomycetes</taxon>
        <taxon>Polyporales</taxon>
        <taxon>Sparassidaceae</taxon>
        <taxon>Sparassis</taxon>
    </lineage>
</organism>
<dbReference type="InParanoid" id="A0A401GQZ0"/>
<protein>
    <recommendedName>
        <fullName evidence="2">Fungal-type protein kinase domain-containing protein</fullName>
    </recommendedName>
</protein>
<feature type="compositionally biased region" description="Low complexity" evidence="1">
    <location>
        <begin position="871"/>
        <end position="885"/>
    </location>
</feature>
<evidence type="ECO:0000313" key="3">
    <source>
        <dbReference type="EMBL" id="GBE84635.1"/>
    </source>
</evidence>
<dbReference type="PANTHER" id="PTHR38248:SF2">
    <property type="entry name" value="FUNK1 11"/>
    <property type="match status" value="1"/>
</dbReference>
<evidence type="ECO:0000313" key="4">
    <source>
        <dbReference type="Proteomes" id="UP000287166"/>
    </source>
</evidence>
<reference evidence="3 4" key="1">
    <citation type="journal article" date="2018" name="Sci. Rep.">
        <title>Genome sequence of the cauliflower mushroom Sparassis crispa (Hanabiratake) and its association with beneficial usage.</title>
        <authorList>
            <person name="Kiyama R."/>
            <person name="Furutani Y."/>
            <person name="Kawaguchi K."/>
            <person name="Nakanishi T."/>
        </authorList>
    </citation>
    <scope>NUCLEOTIDE SEQUENCE [LARGE SCALE GENOMIC DNA]</scope>
</reference>
<dbReference type="Pfam" id="PF17667">
    <property type="entry name" value="Pkinase_fungal"/>
    <property type="match status" value="1"/>
</dbReference>
<dbReference type="EMBL" id="BFAD01000006">
    <property type="protein sequence ID" value="GBE84635.1"/>
    <property type="molecule type" value="Genomic_DNA"/>
</dbReference>
<sequence>MRTALNGFAPKNAEERYLRYAEEARKFFLGPMPVDDFLDFLPKADMSGMPRPRNAFDALPRKPKRESEIYTPLIAALNGGLDPRCPGFTFTDTSTRSINQGKVGSMKPDVCCYASDVLNSVHKHPKTGKHVADLGYTDLFFELKRRKDPPIVRLRSHHQFILNIKNKTTLRQATEALGQNTAHATEAMARQHRSFYFSISLARTSARIIRWDRGGAIASEAFDLHQHPEPLCEFLWRYAHASESQRGYDPTVECATPDEEDLFRTAIERHVQIQLGLQAGDSLKKAVEEHYEPGIVAAIHIVDEGSENTVHRLLVSRPVVSPLSMASRATRGYWAVSADGSSRGEVLFLKDTWRYDAERLTKEGQILADLRGCGVQNIPLLAYHGDVPAQFLPGAGTKHRGDEDKVVDQTITGHRNEAEDNQIDVQRTQTDVHQKAWWVCLGDQPEIHLFPHVHYRLVLGTVGYGLQRFEGAEELLHGTYDAYEAMMGAFTIKDEAKSRYHRDVSIGNIILHRDPNSASNTRHGYLIDWELSSLVNDPNGPRNYHKTGTLQFMSQRMLQTKNMGPHTFQDDMESVMYVVLYCSLRWLPHNLSPNALLHIIQKMFENHWIHGENYLLGGEGKMTNHMNRIHTAEVTFATAGIQVWLDTVLTFCGDYVLDKQTESANIWRHPEEFAKFWKRFLQSHMLPSDNRHNHIVLHAPHDGNDDSQPYPATRSASHVSNLKVASRQTSATPDKINIDWQKESDSVLPQSGFYAQDSTAFTSRTKRRATGEAAGATSRAKRRSTMLNFVARSSIASPVSFDQQQAAESEALPPNEFITGSSTSVSNTVGEPSNAKIPQATRIAGMPSPGMFHTERAITASYIGQQPAVAGSSNTQRSQSSSGRQIHGRQKNKRSFRQGSREDDSRSNR</sequence>
<feature type="region of interest" description="Disordered" evidence="1">
    <location>
        <begin position="863"/>
        <end position="909"/>
    </location>
</feature>
<keyword evidence="4" id="KW-1185">Reference proteome</keyword>
<evidence type="ECO:0000256" key="1">
    <source>
        <dbReference type="SAM" id="MobiDB-lite"/>
    </source>
</evidence>
<evidence type="ECO:0000259" key="2">
    <source>
        <dbReference type="Pfam" id="PF17667"/>
    </source>
</evidence>